<dbReference type="OrthoDB" id="376826at2759"/>
<dbReference type="EMBL" id="MU251535">
    <property type="protein sequence ID" value="KAG9232680.1"/>
    <property type="molecule type" value="Genomic_DNA"/>
</dbReference>
<organism evidence="1 2">
    <name type="scientific">Amylocarpus encephaloides</name>
    <dbReference type="NCBI Taxonomy" id="45428"/>
    <lineage>
        <taxon>Eukaryota</taxon>
        <taxon>Fungi</taxon>
        <taxon>Dikarya</taxon>
        <taxon>Ascomycota</taxon>
        <taxon>Pezizomycotina</taxon>
        <taxon>Leotiomycetes</taxon>
        <taxon>Helotiales</taxon>
        <taxon>Helotiales incertae sedis</taxon>
        <taxon>Amylocarpus</taxon>
    </lineage>
</organism>
<evidence type="ECO:0000313" key="2">
    <source>
        <dbReference type="Proteomes" id="UP000824998"/>
    </source>
</evidence>
<gene>
    <name evidence="1" type="ORF">BJ875DRAFT_442917</name>
</gene>
<sequence>MGPQVNCNSTPSSVFLQHLFAYPIISDSVDALMSTSYGAKSLDLTAQGYEMFGKPLASKLAGPYGYVSPYVKKADSIGDTTLSNIDNRFPVLKKQTGELVEDGKSIIFFPLRKGHEGKDHLLSTYMGEIQKVGGDGIATYAQAGLGTTIIIVRDTLGWLRGFLPQKKAKN</sequence>
<dbReference type="AlphaFoldDB" id="A0A9P8C410"/>
<keyword evidence="2" id="KW-1185">Reference proteome</keyword>
<dbReference type="Proteomes" id="UP000824998">
    <property type="component" value="Unassembled WGS sequence"/>
</dbReference>
<reference evidence="1" key="1">
    <citation type="journal article" date="2021" name="IMA Fungus">
        <title>Genomic characterization of three marine fungi, including Emericellopsis atlantica sp. nov. with signatures of a generalist lifestyle and marine biomass degradation.</title>
        <authorList>
            <person name="Hagestad O.C."/>
            <person name="Hou L."/>
            <person name="Andersen J.H."/>
            <person name="Hansen E.H."/>
            <person name="Altermark B."/>
            <person name="Li C."/>
            <person name="Kuhnert E."/>
            <person name="Cox R.J."/>
            <person name="Crous P.W."/>
            <person name="Spatafora J.W."/>
            <person name="Lail K."/>
            <person name="Amirebrahimi M."/>
            <person name="Lipzen A."/>
            <person name="Pangilinan J."/>
            <person name="Andreopoulos W."/>
            <person name="Hayes R.D."/>
            <person name="Ng V."/>
            <person name="Grigoriev I.V."/>
            <person name="Jackson S.A."/>
            <person name="Sutton T.D.S."/>
            <person name="Dobson A.D.W."/>
            <person name="Rama T."/>
        </authorList>
    </citation>
    <scope>NUCLEOTIDE SEQUENCE</scope>
    <source>
        <strain evidence="1">TRa018bII</strain>
    </source>
</reference>
<evidence type="ECO:0000313" key="1">
    <source>
        <dbReference type="EMBL" id="KAG9232680.1"/>
    </source>
</evidence>
<proteinExistence type="predicted"/>
<comment type="caution">
    <text evidence="1">The sequence shown here is derived from an EMBL/GenBank/DDBJ whole genome shotgun (WGS) entry which is preliminary data.</text>
</comment>
<name>A0A9P8C410_9HELO</name>
<protein>
    <submittedName>
        <fullName evidence="1">Uncharacterized protein</fullName>
    </submittedName>
</protein>
<accession>A0A9P8C410</accession>